<feature type="compositionally biased region" description="Polar residues" evidence="1">
    <location>
        <begin position="247"/>
        <end position="268"/>
    </location>
</feature>
<feature type="region of interest" description="Disordered" evidence="1">
    <location>
        <begin position="243"/>
        <end position="273"/>
    </location>
</feature>
<gene>
    <name evidence="2" type="ORF">SARC_13324</name>
</gene>
<dbReference type="AlphaFoldDB" id="A0A0L0FBM0"/>
<keyword evidence="3" id="KW-1185">Reference proteome</keyword>
<accession>A0A0L0FBM0</accession>
<dbReference type="Proteomes" id="UP000054560">
    <property type="component" value="Unassembled WGS sequence"/>
</dbReference>
<organism evidence="2 3">
    <name type="scientific">Sphaeroforma arctica JP610</name>
    <dbReference type="NCBI Taxonomy" id="667725"/>
    <lineage>
        <taxon>Eukaryota</taxon>
        <taxon>Ichthyosporea</taxon>
        <taxon>Ichthyophonida</taxon>
        <taxon>Sphaeroforma</taxon>
    </lineage>
</organism>
<reference evidence="2 3" key="1">
    <citation type="submission" date="2011-02" db="EMBL/GenBank/DDBJ databases">
        <title>The Genome Sequence of Sphaeroforma arctica JP610.</title>
        <authorList>
            <consortium name="The Broad Institute Genome Sequencing Platform"/>
            <person name="Russ C."/>
            <person name="Cuomo C."/>
            <person name="Young S.K."/>
            <person name="Zeng Q."/>
            <person name="Gargeya S."/>
            <person name="Alvarado L."/>
            <person name="Berlin A."/>
            <person name="Chapman S.B."/>
            <person name="Chen Z."/>
            <person name="Freedman E."/>
            <person name="Gellesch M."/>
            <person name="Goldberg J."/>
            <person name="Griggs A."/>
            <person name="Gujja S."/>
            <person name="Heilman E."/>
            <person name="Heiman D."/>
            <person name="Howarth C."/>
            <person name="Mehta T."/>
            <person name="Neiman D."/>
            <person name="Pearson M."/>
            <person name="Roberts A."/>
            <person name="Saif S."/>
            <person name="Shea T."/>
            <person name="Shenoy N."/>
            <person name="Sisk P."/>
            <person name="Stolte C."/>
            <person name="Sykes S."/>
            <person name="White J."/>
            <person name="Yandava C."/>
            <person name="Burger G."/>
            <person name="Gray M.W."/>
            <person name="Holland P.W.H."/>
            <person name="King N."/>
            <person name="Lang F.B.F."/>
            <person name="Roger A.J."/>
            <person name="Ruiz-Trillo I."/>
            <person name="Haas B."/>
            <person name="Nusbaum C."/>
            <person name="Birren B."/>
        </authorList>
    </citation>
    <scope>NUCLEOTIDE SEQUENCE [LARGE SCALE GENOMIC DNA]</scope>
    <source>
        <strain evidence="2 3">JP610</strain>
    </source>
</reference>
<name>A0A0L0FBM0_9EUKA</name>
<sequence>MISASYPEWDDLFGQYVQFPVSTISVLSYTGRPPRAQAGERDDPQYNTKCRKVSNREALLLDAFDQAWFRLQKKSVDKLVAWVFDALNEHAEHPYRVNVLVLVLDHTIAQKITSMKQIIDTWEVVFTPHRQHIWREMNALLVKRVHLCQVHELTVILRYVTGQLSRAGDEIAQQELHKYSQSLVQAHAHAQAYSYANHSAQAPTHASVLNGAHKKKNFSIDTSIHDRLGTDARQRSGSLGLVRVHTDTPQPSSKVDNARNQGNASTRAVSPAFAPSGSTAGKLVNCNVAVTQAIPLIRKIMHSSALVPQYVVFHEAFKIRNKQHWRVRQHVDRLLFQFQSLANMLRPIGWYHPAVRPVLCLTTNMAGWRVFGPDSCLFPMVGKLLNMASEMMDSKESEVMTQFLSDVLMQYTSTIGLREYLRGMDHFKIKTDSFFQTALAEMVISVLRIEHSQKSARLRNAGSAENVVKNGQAIEDVARGADNYTAVDVDTEWHLLASHFFALLRVDEVDLEMVIRTVHTKIRAIWGDEFRSNRVVWLIHQCAFSEELKNKFKDSYTRVIEPALSMNKTAGQALAPKSSLYDLLFSLYDSEATNANTVEGDKWDIQDLSIEFLLRRLFPSESGETGTGFDNR</sequence>
<protein>
    <submittedName>
        <fullName evidence="2">Uncharacterized protein</fullName>
    </submittedName>
</protein>
<dbReference type="RefSeq" id="XP_014148021.1">
    <property type="nucleotide sequence ID" value="XM_014292546.1"/>
</dbReference>
<dbReference type="GeneID" id="25913828"/>
<dbReference type="EMBL" id="KQ244739">
    <property type="protein sequence ID" value="KNC74119.1"/>
    <property type="molecule type" value="Genomic_DNA"/>
</dbReference>
<evidence type="ECO:0000313" key="3">
    <source>
        <dbReference type="Proteomes" id="UP000054560"/>
    </source>
</evidence>
<evidence type="ECO:0000313" key="2">
    <source>
        <dbReference type="EMBL" id="KNC74119.1"/>
    </source>
</evidence>
<proteinExistence type="predicted"/>
<evidence type="ECO:0000256" key="1">
    <source>
        <dbReference type="SAM" id="MobiDB-lite"/>
    </source>
</evidence>